<sequence length="255" mass="29230">MKHEVDVQDKSTAQEQPSIHWYPDPDEVLDNPALSCYFLPLVSFDHEHLQNGQMYRIHLFGIEGLPCVAPDRYGEPHVWGFAYNDGKYRWLGDTAVFGGMNVPEVYAWLLQDFDRNCEYYMHEQMSADDYVTGAQTALASIANFDARAYAHSVYSYMYTRIHYQRTGQFRHMDELTGQRPASMGLRSARWLLDHLEAQQLGSSVLAGLTTVERNRYELEASMIVGGAERFHFMDSSQGAVVAALDTERQHVYLLQ</sequence>
<dbReference type="RefSeq" id="WP_188776882.1">
    <property type="nucleotide sequence ID" value="NZ_BMMB01000008.1"/>
</dbReference>
<dbReference type="Proteomes" id="UP001185028">
    <property type="component" value="Unassembled WGS sequence"/>
</dbReference>
<accession>A0ABU1IWZ0</accession>
<keyword evidence="3" id="KW-1185">Reference proteome</keyword>
<evidence type="ECO:0000313" key="2">
    <source>
        <dbReference type="EMBL" id="MDR6243679.1"/>
    </source>
</evidence>
<protein>
    <submittedName>
        <fullName evidence="2">Uncharacterized protein</fullName>
    </submittedName>
</protein>
<name>A0ABU1IWZ0_9BACL</name>
<evidence type="ECO:0000256" key="1">
    <source>
        <dbReference type="SAM" id="MobiDB-lite"/>
    </source>
</evidence>
<gene>
    <name evidence="2" type="ORF">JOC58_001572</name>
</gene>
<comment type="caution">
    <text evidence="2">The sequence shown here is derived from an EMBL/GenBank/DDBJ whole genome shotgun (WGS) entry which is preliminary data.</text>
</comment>
<feature type="region of interest" description="Disordered" evidence="1">
    <location>
        <begin position="1"/>
        <end position="20"/>
    </location>
</feature>
<dbReference type="EMBL" id="JAVDQH010000005">
    <property type="protein sequence ID" value="MDR6243679.1"/>
    <property type="molecule type" value="Genomic_DNA"/>
</dbReference>
<evidence type="ECO:0000313" key="3">
    <source>
        <dbReference type="Proteomes" id="UP001185028"/>
    </source>
</evidence>
<organism evidence="2 3">
    <name type="scientific">Paenibacillus hunanensis</name>
    <dbReference type="NCBI Taxonomy" id="539262"/>
    <lineage>
        <taxon>Bacteria</taxon>
        <taxon>Bacillati</taxon>
        <taxon>Bacillota</taxon>
        <taxon>Bacilli</taxon>
        <taxon>Bacillales</taxon>
        <taxon>Paenibacillaceae</taxon>
        <taxon>Paenibacillus</taxon>
    </lineage>
</organism>
<reference evidence="2 3" key="1">
    <citation type="submission" date="2023-07" db="EMBL/GenBank/DDBJ databases">
        <title>Genomic Encyclopedia of Type Strains, Phase IV (KMG-IV): sequencing the most valuable type-strain genomes for metagenomic binning, comparative biology and taxonomic classification.</title>
        <authorList>
            <person name="Goeker M."/>
        </authorList>
    </citation>
    <scope>NUCLEOTIDE SEQUENCE [LARGE SCALE GENOMIC DNA]</scope>
    <source>
        <strain evidence="2 3">DSM 22170</strain>
    </source>
</reference>
<proteinExistence type="predicted"/>